<dbReference type="PANTHER" id="PTHR42973:SF39">
    <property type="entry name" value="FAD-BINDING PCMH-TYPE DOMAIN-CONTAINING PROTEIN"/>
    <property type="match status" value="1"/>
</dbReference>
<dbReference type="InterPro" id="IPR050416">
    <property type="entry name" value="FAD-linked_Oxidoreductase"/>
</dbReference>
<organism evidence="7 8">
    <name type="scientific">Actinoplanes campanulatus</name>
    <dbReference type="NCBI Taxonomy" id="113559"/>
    <lineage>
        <taxon>Bacteria</taxon>
        <taxon>Bacillati</taxon>
        <taxon>Actinomycetota</taxon>
        <taxon>Actinomycetes</taxon>
        <taxon>Micromonosporales</taxon>
        <taxon>Micromonosporaceae</taxon>
        <taxon>Actinoplanes</taxon>
    </lineage>
</organism>
<reference evidence="7 8" key="1">
    <citation type="submission" date="2020-08" db="EMBL/GenBank/DDBJ databases">
        <title>Genomic Encyclopedia of Type Strains, Phase III (KMG-III): the genomes of soil and plant-associated and newly described type strains.</title>
        <authorList>
            <person name="Whitman W."/>
        </authorList>
    </citation>
    <scope>NUCLEOTIDE SEQUENCE [LARGE SCALE GENOMIC DNA]</scope>
    <source>
        <strain evidence="7 8">CECT 3287</strain>
    </source>
</reference>
<dbReference type="GO" id="GO:0071949">
    <property type="term" value="F:FAD binding"/>
    <property type="evidence" value="ECO:0007669"/>
    <property type="project" value="InterPro"/>
</dbReference>
<dbReference type="RefSeq" id="WP_183218469.1">
    <property type="nucleotide sequence ID" value="NZ_BMPW01000024.1"/>
</dbReference>
<evidence type="ECO:0000256" key="3">
    <source>
        <dbReference type="ARBA" id="ARBA00022630"/>
    </source>
</evidence>
<evidence type="ECO:0000313" key="8">
    <source>
        <dbReference type="Proteomes" id="UP000590749"/>
    </source>
</evidence>
<evidence type="ECO:0000256" key="4">
    <source>
        <dbReference type="ARBA" id="ARBA00022827"/>
    </source>
</evidence>
<dbReference type="PANTHER" id="PTHR42973">
    <property type="entry name" value="BINDING OXIDOREDUCTASE, PUTATIVE (AFU_ORTHOLOGUE AFUA_1G17690)-RELATED"/>
    <property type="match status" value="1"/>
</dbReference>
<comment type="similarity">
    <text evidence="2">Belongs to the oxygen-dependent FAD-linked oxidoreductase family.</text>
</comment>
<dbReference type="PROSITE" id="PS51387">
    <property type="entry name" value="FAD_PCMH"/>
    <property type="match status" value="1"/>
</dbReference>
<proteinExistence type="inferred from homology"/>
<protein>
    <submittedName>
        <fullName evidence="7">FAD/FMN-containing dehydrogenase</fullName>
    </submittedName>
</protein>
<dbReference type="InterPro" id="IPR036318">
    <property type="entry name" value="FAD-bd_PCMH-like_sf"/>
</dbReference>
<evidence type="ECO:0000259" key="6">
    <source>
        <dbReference type="PROSITE" id="PS51387"/>
    </source>
</evidence>
<evidence type="ECO:0000256" key="1">
    <source>
        <dbReference type="ARBA" id="ARBA00001974"/>
    </source>
</evidence>
<name>A0A7W5ADW0_9ACTN</name>
<dbReference type="InterPro" id="IPR016166">
    <property type="entry name" value="FAD-bd_PCMH"/>
</dbReference>
<dbReference type="GO" id="GO:0016491">
    <property type="term" value="F:oxidoreductase activity"/>
    <property type="evidence" value="ECO:0007669"/>
    <property type="project" value="UniProtKB-KW"/>
</dbReference>
<keyword evidence="5" id="KW-0560">Oxidoreductase</keyword>
<dbReference type="AlphaFoldDB" id="A0A7W5ADW0"/>
<dbReference type="Proteomes" id="UP000590749">
    <property type="component" value="Unassembled WGS sequence"/>
</dbReference>
<sequence>MRLSRRALLSAGLIGIAPPPSGAPTDADWKALAAGLVGSLDRPGTAAYDSGRRLYSPRFDGIRPAAVVHCATAADVSEAIRFAARMRLPVVARGGGHSYIGASTISDGLVLDVRPINRVRYDAASRIATIGGGATVIGAYTALGRHGVSIPAGTCGSVGISGLTCGGGIGPAASAYGLACDNVTAAEVVTADGRLRTVDAAREPDLFWALRGGGGGRFGVVTGWRMRTHPATTIGTFTLTYRWADAARAATGWQARIARAPDDVWSSCQFTAEAGGALSVRVNGFVLDGDAHGEVAALTRAIGREPASVAVGREPHVRLMKDRAGGPARNTHLIGSEIFRSALPAEGIAALVAAVQRRAASKRPGLAKLKRMSGAPARIAPGATAFPWHGALTMLQWLVVPGRVDTASVADGYTWIDAGHRAVARWSAGRYVNYLEPGPIDPAEYHGPNLGRLRRVHASVDPGRLFKAAYRL</sequence>
<keyword evidence="4" id="KW-0274">FAD</keyword>
<dbReference type="InterPro" id="IPR006093">
    <property type="entry name" value="Oxy_OxRdtase_FAD_BS"/>
</dbReference>
<gene>
    <name evidence="7" type="ORF">FHR83_001811</name>
</gene>
<keyword evidence="8" id="KW-1185">Reference proteome</keyword>
<dbReference type="Gene3D" id="3.40.462.20">
    <property type="match status" value="1"/>
</dbReference>
<dbReference type="EMBL" id="JACHXF010000003">
    <property type="protein sequence ID" value="MBB3094159.1"/>
    <property type="molecule type" value="Genomic_DNA"/>
</dbReference>
<dbReference type="InterPro" id="IPR016169">
    <property type="entry name" value="FAD-bd_PCMH_sub2"/>
</dbReference>
<feature type="domain" description="FAD-binding PCMH-type" evidence="6">
    <location>
        <begin position="59"/>
        <end position="231"/>
    </location>
</feature>
<dbReference type="Pfam" id="PF01565">
    <property type="entry name" value="FAD_binding_4"/>
    <property type="match status" value="1"/>
</dbReference>
<comment type="caution">
    <text evidence="7">The sequence shown here is derived from an EMBL/GenBank/DDBJ whole genome shotgun (WGS) entry which is preliminary data.</text>
</comment>
<evidence type="ECO:0000256" key="5">
    <source>
        <dbReference type="ARBA" id="ARBA00023002"/>
    </source>
</evidence>
<dbReference type="SUPFAM" id="SSF56176">
    <property type="entry name" value="FAD-binding/transporter-associated domain-like"/>
    <property type="match status" value="1"/>
</dbReference>
<evidence type="ECO:0000313" key="7">
    <source>
        <dbReference type="EMBL" id="MBB3094159.1"/>
    </source>
</evidence>
<dbReference type="PROSITE" id="PS00862">
    <property type="entry name" value="OX2_COVAL_FAD"/>
    <property type="match status" value="1"/>
</dbReference>
<dbReference type="Gene3D" id="3.30.43.10">
    <property type="entry name" value="Uridine Diphospho-n-acetylenolpyruvylglucosamine Reductase, domain 2"/>
    <property type="match status" value="1"/>
</dbReference>
<dbReference type="Gene3D" id="3.30.465.10">
    <property type="match status" value="1"/>
</dbReference>
<dbReference type="InterPro" id="IPR016167">
    <property type="entry name" value="FAD-bd_PCMH_sub1"/>
</dbReference>
<comment type="cofactor">
    <cofactor evidence="1">
        <name>FAD</name>
        <dbReference type="ChEBI" id="CHEBI:57692"/>
    </cofactor>
</comment>
<accession>A0A7W5ADW0</accession>
<evidence type="ECO:0000256" key="2">
    <source>
        <dbReference type="ARBA" id="ARBA00005466"/>
    </source>
</evidence>
<dbReference type="InterPro" id="IPR006094">
    <property type="entry name" value="Oxid_FAD_bind_N"/>
</dbReference>
<keyword evidence="3" id="KW-0285">Flavoprotein</keyword>